<evidence type="ECO:0008006" key="3">
    <source>
        <dbReference type="Google" id="ProtNLM"/>
    </source>
</evidence>
<dbReference type="GeneID" id="85325502"/>
<organism evidence="1 2">
    <name type="scientific">Lasiosphaeria miniovina</name>
    <dbReference type="NCBI Taxonomy" id="1954250"/>
    <lineage>
        <taxon>Eukaryota</taxon>
        <taxon>Fungi</taxon>
        <taxon>Dikarya</taxon>
        <taxon>Ascomycota</taxon>
        <taxon>Pezizomycotina</taxon>
        <taxon>Sordariomycetes</taxon>
        <taxon>Sordariomycetidae</taxon>
        <taxon>Sordariales</taxon>
        <taxon>Lasiosphaeriaceae</taxon>
        <taxon>Lasiosphaeria</taxon>
    </lineage>
</organism>
<accession>A0AA40DUZ0</accession>
<protein>
    <recommendedName>
        <fullName evidence="3">F-box domain-containing protein</fullName>
    </recommendedName>
</protein>
<name>A0AA40DUZ0_9PEZI</name>
<comment type="caution">
    <text evidence="1">The sequence shown here is derived from an EMBL/GenBank/DDBJ whole genome shotgun (WGS) entry which is preliminary data.</text>
</comment>
<proteinExistence type="predicted"/>
<dbReference type="EMBL" id="JAUIRO010000005">
    <property type="protein sequence ID" value="KAK0712773.1"/>
    <property type="molecule type" value="Genomic_DNA"/>
</dbReference>
<dbReference type="CDD" id="cd09917">
    <property type="entry name" value="F-box_SF"/>
    <property type="match status" value="1"/>
</dbReference>
<sequence length="116" mass="13147">MPQIELMSLPPELLLQVFGPVGAKSFRQDLGRLTVSRHWYSYAWPVLVGDIRLTAASLLQFTTDETGLHCMGGRSERRCYWMIFHNASMGENIGHGREGSTKYIPLHSSCNFSSWN</sequence>
<evidence type="ECO:0000313" key="1">
    <source>
        <dbReference type="EMBL" id="KAK0712773.1"/>
    </source>
</evidence>
<gene>
    <name evidence="1" type="ORF">B0T26DRAFT_715239</name>
</gene>
<dbReference type="Proteomes" id="UP001172101">
    <property type="component" value="Unassembled WGS sequence"/>
</dbReference>
<evidence type="ECO:0000313" key="2">
    <source>
        <dbReference type="Proteomes" id="UP001172101"/>
    </source>
</evidence>
<dbReference type="RefSeq" id="XP_060294096.1">
    <property type="nucleotide sequence ID" value="XM_060442232.1"/>
</dbReference>
<keyword evidence="2" id="KW-1185">Reference proteome</keyword>
<reference evidence="1" key="1">
    <citation type="submission" date="2023-06" db="EMBL/GenBank/DDBJ databases">
        <title>Genome-scale phylogeny and comparative genomics of the fungal order Sordariales.</title>
        <authorList>
            <consortium name="Lawrence Berkeley National Laboratory"/>
            <person name="Hensen N."/>
            <person name="Bonometti L."/>
            <person name="Westerberg I."/>
            <person name="Brannstrom I.O."/>
            <person name="Guillou S."/>
            <person name="Cros-Aarteil S."/>
            <person name="Calhoun S."/>
            <person name="Haridas S."/>
            <person name="Kuo A."/>
            <person name="Mondo S."/>
            <person name="Pangilinan J."/>
            <person name="Riley R."/>
            <person name="LaButti K."/>
            <person name="Andreopoulos B."/>
            <person name="Lipzen A."/>
            <person name="Chen C."/>
            <person name="Yanf M."/>
            <person name="Daum C."/>
            <person name="Ng V."/>
            <person name="Clum A."/>
            <person name="Steindorff A."/>
            <person name="Ohm R."/>
            <person name="Martin F."/>
            <person name="Silar P."/>
            <person name="Natvig D."/>
            <person name="Lalanne C."/>
            <person name="Gautier V."/>
            <person name="Ament-velasquez S.L."/>
            <person name="Kruys A."/>
            <person name="Hutchinson M.I."/>
            <person name="Powell A.J."/>
            <person name="Barry K."/>
            <person name="Miller A.N."/>
            <person name="Grigoriev I.V."/>
            <person name="Debuchy R."/>
            <person name="Gladieux P."/>
            <person name="Thoren M.H."/>
            <person name="Johannesson H."/>
        </authorList>
    </citation>
    <scope>NUCLEOTIDE SEQUENCE</scope>
    <source>
        <strain evidence="1">SMH2392-1A</strain>
    </source>
</reference>
<dbReference type="AlphaFoldDB" id="A0AA40DUZ0"/>